<dbReference type="PANTHER" id="PTHR45852">
    <property type="entry name" value="SER/THR-PROTEIN KINASE RIO2"/>
    <property type="match status" value="1"/>
</dbReference>
<keyword evidence="8" id="KW-0418">Kinase</keyword>
<dbReference type="InterPro" id="IPR000687">
    <property type="entry name" value="RIO_kinase"/>
</dbReference>
<dbReference type="SUPFAM" id="SSF46785">
    <property type="entry name" value="Winged helix' DNA-binding domain"/>
    <property type="match status" value="1"/>
</dbReference>
<evidence type="ECO:0000256" key="10">
    <source>
        <dbReference type="ARBA" id="ARBA00022842"/>
    </source>
</evidence>
<protein>
    <recommendedName>
        <fullName evidence="13">Serine/threonine-protein kinase RIO2</fullName>
        <ecNumber evidence="3">2.7.11.1</ecNumber>
    </recommendedName>
    <alternativeName>
        <fullName evidence="14">Serine/threonine-protein kinase rio2</fullName>
    </alternativeName>
</protein>
<dbReference type="GO" id="GO:0005634">
    <property type="term" value="C:nucleus"/>
    <property type="evidence" value="ECO:0007669"/>
    <property type="project" value="TreeGrafter"/>
</dbReference>
<name>A0AB34K2C7_PRYPA</name>
<evidence type="ECO:0000256" key="12">
    <source>
        <dbReference type="ARBA" id="ARBA00048679"/>
    </source>
</evidence>
<comment type="similarity">
    <text evidence="2">Belongs to the protein kinase superfamily. RIO-type Ser/Thr kinase family.</text>
</comment>
<proteinExistence type="inferred from homology"/>
<dbReference type="InterPro" id="IPR018934">
    <property type="entry name" value="RIO_dom"/>
</dbReference>
<dbReference type="SUPFAM" id="SSF56112">
    <property type="entry name" value="Protein kinase-like (PK-like)"/>
    <property type="match status" value="1"/>
</dbReference>
<evidence type="ECO:0000256" key="13">
    <source>
        <dbReference type="ARBA" id="ARBA00068353"/>
    </source>
</evidence>
<dbReference type="PANTHER" id="PTHR45852:SF1">
    <property type="entry name" value="SERINE_THREONINE-PROTEIN KINASE RIO2"/>
    <property type="match status" value="1"/>
</dbReference>
<evidence type="ECO:0000256" key="7">
    <source>
        <dbReference type="ARBA" id="ARBA00022741"/>
    </source>
</evidence>
<feature type="domain" description="RIO kinase" evidence="16">
    <location>
        <begin position="65"/>
        <end position="289"/>
    </location>
</feature>
<feature type="compositionally biased region" description="Acidic residues" evidence="15">
    <location>
        <begin position="331"/>
        <end position="374"/>
    </location>
</feature>
<reference evidence="17 18" key="1">
    <citation type="journal article" date="2024" name="Science">
        <title>Giant polyketide synthase enzymes in the biosynthesis of giant marine polyether toxins.</title>
        <authorList>
            <person name="Fallon T.R."/>
            <person name="Shende V.V."/>
            <person name="Wierzbicki I.H."/>
            <person name="Pendleton A.L."/>
            <person name="Watervoot N.F."/>
            <person name="Auber R.P."/>
            <person name="Gonzalez D.J."/>
            <person name="Wisecaver J.H."/>
            <person name="Moore B.S."/>
        </authorList>
    </citation>
    <scope>NUCLEOTIDE SEQUENCE [LARGE SCALE GENOMIC DNA]</scope>
    <source>
        <strain evidence="17 18">12B1</strain>
    </source>
</reference>
<evidence type="ECO:0000256" key="15">
    <source>
        <dbReference type="SAM" id="MobiDB-lite"/>
    </source>
</evidence>
<comment type="catalytic activity">
    <reaction evidence="12">
        <text>L-seryl-[protein] + ATP = O-phospho-L-seryl-[protein] + ADP + H(+)</text>
        <dbReference type="Rhea" id="RHEA:17989"/>
        <dbReference type="Rhea" id="RHEA-COMP:9863"/>
        <dbReference type="Rhea" id="RHEA-COMP:11604"/>
        <dbReference type="ChEBI" id="CHEBI:15378"/>
        <dbReference type="ChEBI" id="CHEBI:29999"/>
        <dbReference type="ChEBI" id="CHEBI:30616"/>
        <dbReference type="ChEBI" id="CHEBI:83421"/>
        <dbReference type="ChEBI" id="CHEBI:456216"/>
        <dbReference type="EC" id="2.7.11.1"/>
    </reaction>
</comment>
<dbReference type="AlphaFoldDB" id="A0AB34K2C7"/>
<dbReference type="Pfam" id="PF09202">
    <property type="entry name" value="Rio2_N"/>
    <property type="match status" value="1"/>
</dbReference>
<dbReference type="EMBL" id="JBGBPQ010000003">
    <property type="protein sequence ID" value="KAL1527216.1"/>
    <property type="molecule type" value="Genomic_DNA"/>
</dbReference>
<dbReference type="InterPro" id="IPR036390">
    <property type="entry name" value="WH_DNA-bd_sf"/>
</dbReference>
<keyword evidence="5" id="KW-0808">Transferase</keyword>
<sequence length="526" mass="58198">MPNLDAKALRFMSTDEFRVLTATEMGMKNHELVPTPLIESIAGLKRGGTFKVIKLLAKNKLIKHESKPYDGYRLTAKGYDYLALKSLAKRGTLQSLGIQIGVGKESDIFTVVTEEGEEVCLKLHRLGRTCFRQIKNKRDYIRSDQHASWLYLSRLSALKEYAFMKALYNHGFPVPRPIDVNRHCVVMSLGSGYQLNSIQQLRHPALVFDALMEQICRLASFGLIHCDFNEFNLLVNDEEQVTIIDFPQMVSTEHINAEYYFNRDVECIRTFFKRRFGFEAAKVPKLFVDTERCEVELDEELRASGWDKAASEDFTKLVALTEEVGGGEAKGDDDEEEEESDASDGPEEEEEEEEGEQEGEEEEGGEEEEREEEGGLQTEAADVEAIGLPPDSVEVQSTGEGASGGGDEAPPATEAEAPPPLAAADIERGVGGLRCEDKAGGAAAEETASVAGSAARSRLSRMSSASRRPPVTQADIAERVKRDLQKQHHRATPKTSRNESKDRSRRKTAGQVKQELSGASGWGMDG</sequence>
<feature type="compositionally biased region" description="Low complexity" evidence="15">
    <location>
        <begin position="448"/>
        <end position="468"/>
    </location>
</feature>
<keyword evidence="10" id="KW-0460">Magnesium</keyword>
<dbReference type="InterPro" id="IPR011009">
    <property type="entry name" value="Kinase-like_dom_sf"/>
</dbReference>
<dbReference type="GO" id="GO:0046872">
    <property type="term" value="F:metal ion binding"/>
    <property type="evidence" value="ECO:0007669"/>
    <property type="project" value="UniProtKB-KW"/>
</dbReference>
<dbReference type="SMART" id="SM00090">
    <property type="entry name" value="RIO"/>
    <property type="match status" value="1"/>
</dbReference>
<dbReference type="InterPro" id="IPR030484">
    <property type="entry name" value="Rio2"/>
</dbReference>
<keyword evidence="7" id="KW-0547">Nucleotide-binding</keyword>
<accession>A0AB34K2C7</accession>
<keyword evidence="6" id="KW-0479">Metal-binding</keyword>
<feature type="compositionally biased region" description="Basic and acidic residues" evidence="15">
    <location>
        <begin position="476"/>
        <end position="486"/>
    </location>
</feature>
<comment type="catalytic activity">
    <reaction evidence="11">
        <text>L-threonyl-[protein] + ATP = O-phospho-L-threonyl-[protein] + ADP + H(+)</text>
        <dbReference type="Rhea" id="RHEA:46608"/>
        <dbReference type="Rhea" id="RHEA-COMP:11060"/>
        <dbReference type="Rhea" id="RHEA-COMP:11605"/>
        <dbReference type="ChEBI" id="CHEBI:15378"/>
        <dbReference type="ChEBI" id="CHEBI:30013"/>
        <dbReference type="ChEBI" id="CHEBI:30616"/>
        <dbReference type="ChEBI" id="CHEBI:61977"/>
        <dbReference type="ChEBI" id="CHEBI:456216"/>
        <dbReference type="EC" id="2.7.11.1"/>
    </reaction>
</comment>
<dbReference type="CDD" id="cd05144">
    <property type="entry name" value="RIO2_C"/>
    <property type="match status" value="1"/>
</dbReference>
<evidence type="ECO:0000256" key="4">
    <source>
        <dbReference type="ARBA" id="ARBA00022527"/>
    </source>
</evidence>
<keyword evidence="4" id="KW-0723">Serine/threonine-protein kinase</keyword>
<dbReference type="Gene3D" id="1.10.10.10">
    <property type="entry name" value="Winged helix-like DNA-binding domain superfamily/Winged helix DNA-binding domain"/>
    <property type="match status" value="1"/>
</dbReference>
<evidence type="ECO:0000256" key="9">
    <source>
        <dbReference type="ARBA" id="ARBA00022840"/>
    </source>
</evidence>
<evidence type="ECO:0000259" key="16">
    <source>
        <dbReference type="SMART" id="SM00090"/>
    </source>
</evidence>
<evidence type="ECO:0000313" key="18">
    <source>
        <dbReference type="Proteomes" id="UP001515480"/>
    </source>
</evidence>
<dbReference type="FunFam" id="1.10.10.10:FF:000053">
    <property type="entry name" value="Serine/threonine-protein kinase RIO2"/>
    <property type="match status" value="1"/>
</dbReference>
<evidence type="ECO:0000313" key="17">
    <source>
        <dbReference type="EMBL" id="KAL1527216.1"/>
    </source>
</evidence>
<evidence type="ECO:0000256" key="11">
    <source>
        <dbReference type="ARBA" id="ARBA00047899"/>
    </source>
</evidence>
<evidence type="ECO:0000256" key="1">
    <source>
        <dbReference type="ARBA" id="ARBA00001946"/>
    </source>
</evidence>
<dbReference type="Proteomes" id="UP001515480">
    <property type="component" value="Unassembled WGS sequence"/>
</dbReference>
<evidence type="ECO:0000256" key="8">
    <source>
        <dbReference type="ARBA" id="ARBA00022777"/>
    </source>
</evidence>
<dbReference type="EC" id="2.7.11.1" evidence="3"/>
<keyword evidence="18" id="KW-1185">Reference proteome</keyword>
<dbReference type="GO" id="GO:0030490">
    <property type="term" value="P:maturation of SSU-rRNA"/>
    <property type="evidence" value="ECO:0007669"/>
    <property type="project" value="TreeGrafter"/>
</dbReference>
<comment type="caution">
    <text evidence="17">The sequence shown here is derived from an EMBL/GenBank/DDBJ whole genome shotgun (WGS) entry which is preliminary data.</text>
</comment>
<dbReference type="Gene3D" id="3.30.200.20">
    <property type="entry name" value="Phosphorylase Kinase, domain 1"/>
    <property type="match status" value="1"/>
</dbReference>
<dbReference type="GO" id="GO:0004674">
    <property type="term" value="F:protein serine/threonine kinase activity"/>
    <property type="evidence" value="ECO:0007669"/>
    <property type="project" value="UniProtKB-KW"/>
</dbReference>
<dbReference type="Pfam" id="PF01163">
    <property type="entry name" value="RIO1"/>
    <property type="match status" value="1"/>
</dbReference>
<evidence type="ECO:0000256" key="14">
    <source>
        <dbReference type="ARBA" id="ARBA00068837"/>
    </source>
</evidence>
<dbReference type="GO" id="GO:0030688">
    <property type="term" value="C:preribosome, small subunit precursor"/>
    <property type="evidence" value="ECO:0007669"/>
    <property type="project" value="TreeGrafter"/>
</dbReference>
<organism evidence="17 18">
    <name type="scientific">Prymnesium parvum</name>
    <name type="common">Toxic golden alga</name>
    <dbReference type="NCBI Taxonomy" id="97485"/>
    <lineage>
        <taxon>Eukaryota</taxon>
        <taxon>Haptista</taxon>
        <taxon>Haptophyta</taxon>
        <taxon>Prymnesiophyceae</taxon>
        <taxon>Prymnesiales</taxon>
        <taxon>Prymnesiaceae</taxon>
        <taxon>Prymnesium</taxon>
    </lineage>
</organism>
<comment type="cofactor">
    <cofactor evidence="1">
        <name>Mg(2+)</name>
        <dbReference type="ChEBI" id="CHEBI:18420"/>
    </cofactor>
</comment>
<dbReference type="FunFam" id="3.30.200.20:FF:000052">
    <property type="entry name" value="Serine/threonine-protein kinase RIO2"/>
    <property type="match status" value="1"/>
</dbReference>
<dbReference type="InterPro" id="IPR015285">
    <property type="entry name" value="RIO2_wHTH_N"/>
</dbReference>
<dbReference type="Gene3D" id="1.10.510.10">
    <property type="entry name" value="Transferase(Phosphotransferase) domain 1"/>
    <property type="match status" value="1"/>
</dbReference>
<evidence type="ECO:0000256" key="2">
    <source>
        <dbReference type="ARBA" id="ARBA00009196"/>
    </source>
</evidence>
<dbReference type="GO" id="GO:0005829">
    <property type="term" value="C:cytosol"/>
    <property type="evidence" value="ECO:0007669"/>
    <property type="project" value="TreeGrafter"/>
</dbReference>
<evidence type="ECO:0000256" key="6">
    <source>
        <dbReference type="ARBA" id="ARBA00022723"/>
    </source>
</evidence>
<keyword evidence="9" id="KW-0067">ATP-binding</keyword>
<evidence type="ECO:0000256" key="5">
    <source>
        <dbReference type="ARBA" id="ARBA00022679"/>
    </source>
</evidence>
<dbReference type="InterPro" id="IPR036388">
    <property type="entry name" value="WH-like_DNA-bd_sf"/>
</dbReference>
<dbReference type="GO" id="GO:0005524">
    <property type="term" value="F:ATP binding"/>
    <property type="evidence" value="ECO:0007669"/>
    <property type="project" value="UniProtKB-KW"/>
</dbReference>
<gene>
    <name evidence="17" type="ORF">AB1Y20_015894</name>
</gene>
<feature type="region of interest" description="Disordered" evidence="15">
    <location>
        <begin position="322"/>
        <end position="526"/>
    </location>
</feature>
<evidence type="ECO:0000256" key="3">
    <source>
        <dbReference type="ARBA" id="ARBA00012513"/>
    </source>
</evidence>